<evidence type="ECO:0000313" key="3">
    <source>
        <dbReference type="Proteomes" id="UP000189981"/>
    </source>
</evidence>
<dbReference type="SUPFAM" id="SSF53067">
    <property type="entry name" value="Actin-like ATPase domain"/>
    <property type="match status" value="1"/>
</dbReference>
<protein>
    <submittedName>
        <fullName evidence="2">Glucokinase</fullName>
    </submittedName>
</protein>
<name>A0A1T5BKC9_9SPHI</name>
<sequence length="295" mass="33080">MENPLVLGVDIGGSHITAGLINLGERKIISTSIKYKEINPHEKAEVIINAWCQVIEEAYAGWNVREKRIGLALPGPFDYENGICLIKEQNKFQSLYLMNIRDEFVRRLNVKLYNIKFVNDAEAFLRGELFAHPPGEQSVLGITLGTGLGSALCLKGEVSDADLWNTPFLDGIAEEYLGGGWLITRYHQLTGVRLPGVKELSARVNSDQKAKQVFGEFGHNLARFIDSQINMHRLDQVVIGGKISHAFDHFSKELTANLLHREEMVLIRVSELKENAALLGAATEEFDRKLNRQEL</sequence>
<dbReference type="CDD" id="cd23763">
    <property type="entry name" value="ASKHA_ATPase_ROK"/>
    <property type="match status" value="1"/>
</dbReference>
<dbReference type="PANTHER" id="PTHR18964">
    <property type="entry name" value="ROK (REPRESSOR, ORF, KINASE) FAMILY"/>
    <property type="match status" value="1"/>
</dbReference>
<proteinExistence type="inferred from homology"/>
<dbReference type="STRING" id="572036.SAMN05661099_1592"/>
<keyword evidence="3" id="KW-1185">Reference proteome</keyword>
<gene>
    <name evidence="2" type="ORF">SAMN05661099_1592</name>
</gene>
<dbReference type="RefSeq" id="WP_079702053.1">
    <property type="nucleotide sequence ID" value="NZ_FUYR01000001.1"/>
</dbReference>
<evidence type="ECO:0000256" key="1">
    <source>
        <dbReference type="ARBA" id="ARBA00006479"/>
    </source>
</evidence>
<dbReference type="Gene3D" id="3.30.420.40">
    <property type="match status" value="2"/>
</dbReference>
<dbReference type="Proteomes" id="UP000189981">
    <property type="component" value="Unassembled WGS sequence"/>
</dbReference>
<comment type="similarity">
    <text evidence="1">Belongs to the ROK (NagC/XylR) family.</text>
</comment>
<dbReference type="Pfam" id="PF00480">
    <property type="entry name" value="ROK"/>
    <property type="match status" value="2"/>
</dbReference>
<dbReference type="OrthoDB" id="49666at2"/>
<accession>A0A1T5BKC9</accession>
<organism evidence="2 3">
    <name type="scientific">Daejeonella lutea</name>
    <dbReference type="NCBI Taxonomy" id="572036"/>
    <lineage>
        <taxon>Bacteria</taxon>
        <taxon>Pseudomonadati</taxon>
        <taxon>Bacteroidota</taxon>
        <taxon>Sphingobacteriia</taxon>
        <taxon>Sphingobacteriales</taxon>
        <taxon>Sphingobacteriaceae</taxon>
        <taxon>Daejeonella</taxon>
    </lineage>
</organism>
<dbReference type="EMBL" id="FUYR01000001">
    <property type="protein sequence ID" value="SKB47469.1"/>
    <property type="molecule type" value="Genomic_DNA"/>
</dbReference>
<dbReference type="InterPro" id="IPR000600">
    <property type="entry name" value="ROK"/>
</dbReference>
<dbReference type="AlphaFoldDB" id="A0A1T5BKC9"/>
<reference evidence="3" key="1">
    <citation type="submission" date="2017-02" db="EMBL/GenBank/DDBJ databases">
        <authorList>
            <person name="Varghese N."/>
            <person name="Submissions S."/>
        </authorList>
    </citation>
    <scope>NUCLEOTIDE SEQUENCE [LARGE SCALE GENOMIC DNA]</scope>
    <source>
        <strain evidence="3">DSM 22385</strain>
    </source>
</reference>
<dbReference type="InterPro" id="IPR043129">
    <property type="entry name" value="ATPase_NBD"/>
</dbReference>
<dbReference type="PANTHER" id="PTHR18964:SF149">
    <property type="entry name" value="BIFUNCTIONAL UDP-N-ACETYLGLUCOSAMINE 2-EPIMERASE_N-ACETYLMANNOSAMINE KINASE"/>
    <property type="match status" value="1"/>
</dbReference>
<keyword evidence="2" id="KW-0418">Kinase</keyword>
<dbReference type="GO" id="GO:0016301">
    <property type="term" value="F:kinase activity"/>
    <property type="evidence" value="ECO:0007669"/>
    <property type="project" value="UniProtKB-KW"/>
</dbReference>
<keyword evidence="2" id="KW-0808">Transferase</keyword>
<evidence type="ECO:0000313" key="2">
    <source>
        <dbReference type="EMBL" id="SKB47469.1"/>
    </source>
</evidence>